<sequence>VPPVPLLQLEKCCTRNNSVTLAWRMPPLSHNPVEGYILELDDGDGGQFREVYVGKETLCTIDGLHFNSTYNARVKAFNSSGVGPYSKTVILQTSDGELEFCHFLNEKLQVSVAGHLHPFTPINVFHTYWHFPLSVTLQPSSHVILVGLAWFTFDPSSAHRDIVLSNDNQTATCNSYDDRVVLGTAAFSKGVHYWELHVDRYDNHPDPAFGIARINVVKDMMLGKDDKAWAMYVDNNRSWFMHCNSHTNRTEGGVSKGATVGVLLDLNKHNLTFYINGQQQGPPAFENIEGVFMPALSLNRNVQVNLLQSNPPYSFQLKELIGS</sequence>
<dbReference type="OrthoDB" id="295536at2759"/>
<dbReference type="InterPro" id="IPR043136">
    <property type="entry name" value="B30.2/SPRY_sf"/>
</dbReference>
<feature type="non-terminal residue" evidence="4">
    <location>
        <position position="1"/>
    </location>
</feature>
<dbReference type="PROSITE" id="PS50853">
    <property type="entry name" value="FN3"/>
    <property type="match status" value="1"/>
</dbReference>
<keyword evidence="1" id="KW-0175">Coiled coil</keyword>
<feature type="domain" description="B30.2/SPRY" evidence="2">
    <location>
        <begin position="130"/>
        <end position="311"/>
    </location>
</feature>
<dbReference type="InterPro" id="IPR036116">
    <property type="entry name" value="FN3_sf"/>
</dbReference>
<dbReference type="InterPro" id="IPR003961">
    <property type="entry name" value="FN3_dom"/>
</dbReference>
<dbReference type="SUPFAM" id="SSF49899">
    <property type="entry name" value="Concanavalin A-like lectins/glucanases"/>
    <property type="match status" value="1"/>
</dbReference>
<evidence type="ECO:0000313" key="5">
    <source>
        <dbReference type="Proteomes" id="UP000631391"/>
    </source>
</evidence>
<dbReference type="Gene3D" id="2.60.40.10">
    <property type="entry name" value="Immunoglobulins"/>
    <property type="match status" value="1"/>
</dbReference>
<name>A0A851BTT3_PICGY</name>
<dbReference type="GO" id="GO:0005737">
    <property type="term" value="C:cytoplasm"/>
    <property type="evidence" value="ECO:0007669"/>
    <property type="project" value="TreeGrafter"/>
</dbReference>
<dbReference type="Pfam" id="PF00622">
    <property type="entry name" value="SPRY"/>
    <property type="match status" value="1"/>
</dbReference>
<dbReference type="PRINTS" id="PR00014">
    <property type="entry name" value="FNTYPEIII"/>
</dbReference>
<proteinExistence type="predicted"/>
<dbReference type="InterPro" id="IPR050617">
    <property type="entry name" value="E3_ligase_FN3/SPRY"/>
</dbReference>
<dbReference type="SMART" id="SM00449">
    <property type="entry name" value="SPRY"/>
    <property type="match status" value="1"/>
</dbReference>
<keyword evidence="5" id="KW-1185">Reference proteome</keyword>
<feature type="domain" description="Fibronectin type-III" evidence="3">
    <location>
        <begin position="2"/>
        <end position="96"/>
    </location>
</feature>
<dbReference type="SUPFAM" id="SSF49265">
    <property type="entry name" value="Fibronectin type III"/>
    <property type="match status" value="1"/>
</dbReference>
<organism evidence="4 5">
    <name type="scientific">Picathartes gymnocephalus</name>
    <name type="common">White-necked rockfowl</name>
    <dbReference type="NCBI Taxonomy" id="175131"/>
    <lineage>
        <taxon>Eukaryota</taxon>
        <taxon>Metazoa</taxon>
        <taxon>Chordata</taxon>
        <taxon>Craniata</taxon>
        <taxon>Vertebrata</taxon>
        <taxon>Euteleostomi</taxon>
        <taxon>Archelosauria</taxon>
        <taxon>Archosauria</taxon>
        <taxon>Dinosauria</taxon>
        <taxon>Saurischia</taxon>
        <taxon>Theropoda</taxon>
        <taxon>Coelurosauria</taxon>
        <taxon>Aves</taxon>
        <taxon>Neognathae</taxon>
        <taxon>Neoaves</taxon>
        <taxon>Telluraves</taxon>
        <taxon>Australaves</taxon>
        <taxon>Passeriformes</taxon>
        <taxon>Picathartidae</taxon>
        <taxon>Picathartes</taxon>
    </lineage>
</organism>
<dbReference type="Gene3D" id="2.60.120.920">
    <property type="match status" value="1"/>
</dbReference>
<dbReference type="FunFam" id="2.60.40.10:FF:000178">
    <property type="entry name" value="E3 ubiquitin-protein ligase TRIM9 isoform X1"/>
    <property type="match status" value="1"/>
</dbReference>
<dbReference type="InterPro" id="IPR013783">
    <property type="entry name" value="Ig-like_fold"/>
</dbReference>
<dbReference type="InterPro" id="IPR003877">
    <property type="entry name" value="SPRY_dom"/>
</dbReference>
<accession>A0A851BTT3</accession>
<dbReference type="InterPro" id="IPR001870">
    <property type="entry name" value="B30.2/SPRY"/>
</dbReference>
<comment type="caution">
    <text evidence="4">The sequence shown here is derived from an EMBL/GenBank/DDBJ whole genome shotgun (WGS) entry which is preliminary data.</text>
</comment>
<dbReference type="FunFam" id="2.60.120.920:FF:000009">
    <property type="entry name" value="E3 ubiquitin-protein ligase TRIM9 isoform X1"/>
    <property type="match status" value="1"/>
</dbReference>
<evidence type="ECO:0000259" key="3">
    <source>
        <dbReference type="PROSITE" id="PS50853"/>
    </source>
</evidence>
<dbReference type="InterPro" id="IPR013320">
    <property type="entry name" value="ConA-like_dom_sf"/>
</dbReference>
<dbReference type="EMBL" id="WEKY01058430">
    <property type="protein sequence ID" value="NWI47506.1"/>
    <property type="molecule type" value="Genomic_DNA"/>
</dbReference>
<dbReference type="Pfam" id="PF00041">
    <property type="entry name" value="fn3"/>
    <property type="match status" value="1"/>
</dbReference>
<dbReference type="AlphaFoldDB" id="A0A851BTT3"/>
<gene>
    <name evidence="4" type="primary">Trim67</name>
    <name evidence="4" type="ORF">PICGYM_R02385</name>
</gene>
<evidence type="ECO:0000259" key="2">
    <source>
        <dbReference type="PROSITE" id="PS50188"/>
    </source>
</evidence>
<evidence type="ECO:0000313" key="4">
    <source>
        <dbReference type="EMBL" id="NWI47506.1"/>
    </source>
</evidence>
<dbReference type="Proteomes" id="UP000631391">
    <property type="component" value="Unassembled WGS sequence"/>
</dbReference>
<reference evidence="4" key="1">
    <citation type="submission" date="2019-10" db="EMBL/GenBank/DDBJ databases">
        <title>Bird 10,000 Genomes (B10K) Project - Family phase.</title>
        <authorList>
            <person name="Zhang G."/>
        </authorList>
    </citation>
    <scope>NUCLEOTIDE SEQUENCE</scope>
    <source>
        <strain evidence="4">B10K-DU-012-30</strain>
        <tissue evidence="4">Muscle</tissue>
    </source>
</reference>
<dbReference type="CDD" id="cd12889">
    <property type="entry name" value="SPRY_PRY_TRIM67_9"/>
    <property type="match status" value="1"/>
</dbReference>
<feature type="non-terminal residue" evidence="4">
    <location>
        <position position="323"/>
    </location>
</feature>
<evidence type="ECO:0000256" key="1">
    <source>
        <dbReference type="ARBA" id="ARBA00023054"/>
    </source>
</evidence>
<dbReference type="SMART" id="SM00060">
    <property type="entry name" value="FN3"/>
    <property type="match status" value="1"/>
</dbReference>
<dbReference type="CDD" id="cd00063">
    <property type="entry name" value="FN3"/>
    <property type="match status" value="1"/>
</dbReference>
<protein>
    <submittedName>
        <fullName evidence="4">TRI67 protein</fullName>
    </submittedName>
</protein>
<dbReference type="PROSITE" id="PS50188">
    <property type="entry name" value="B302_SPRY"/>
    <property type="match status" value="1"/>
</dbReference>
<dbReference type="PANTHER" id="PTHR24099">
    <property type="entry name" value="E3 UBIQUITIN-PROTEIN LIGASE TRIM36-RELATED"/>
    <property type="match status" value="1"/>
</dbReference>
<dbReference type="PANTHER" id="PTHR24099:SF21">
    <property type="entry name" value="TRIPARTITE MOTIF-CONTAINING PROTEIN 67"/>
    <property type="match status" value="1"/>
</dbReference>